<comment type="similarity">
    <text evidence="2">Belongs to the ribonuclease III family.</text>
</comment>
<dbReference type="SUPFAM" id="SSF54768">
    <property type="entry name" value="dsRNA-binding domain-like"/>
    <property type="match status" value="1"/>
</dbReference>
<evidence type="ECO:0000256" key="1">
    <source>
        <dbReference type="ARBA" id="ARBA00000109"/>
    </source>
</evidence>
<dbReference type="GO" id="GO:0004525">
    <property type="term" value="F:ribonuclease III activity"/>
    <property type="evidence" value="ECO:0007669"/>
    <property type="project" value="UniProtKB-EC"/>
</dbReference>
<dbReference type="EMBL" id="MN738789">
    <property type="protein sequence ID" value="QHT37050.1"/>
    <property type="molecule type" value="Genomic_DNA"/>
</dbReference>
<dbReference type="PROSITE" id="PS50142">
    <property type="entry name" value="RNASE_3_2"/>
    <property type="match status" value="1"/>
</dbReference>
<feature type="domain" description="RNase III" evidence="9">
    <location>
        <begin position="10"/>
        <end position="136"/>
    </location>
</feature>
<evidence type="ECO:0000256" key="4">
    <source>
        <dbReference type="ARBA" id="ARBA00022722"/>
    </source>
</evidence>
<dbReference type="NCBIfam" id="TIGR02191">
    <property type="entry name" value="RNaseIII"/>
    <property type="match status" value="1"/>
</dbReference>
<dbReference type="PANTHER" id="PTHR11207">
    <property type="entry name" value="RIBONUCLEASE III"/>
    <property type="match status" value="1"/>
</dbReference>
<dbReference type="GO" id="GO:0003725">
    <property type="term" value="F:double-stranded RNA binding"/>
    <property type="evidence" value="ECO:0007669"/>
    <property type="project" value="TreeGrafter"/>
</dbReference>
<dbReference type="GO" id="GO:0006364">
    <property type="term" value="P:rRNA processing"/>
    <property type="evidence" value="ECO:0007669"/>
    <property type="project" value="InterPro"/>
</dbReference>
<proteinExistence type="inferred from homology"/>
<dbReference type="CDD" id="cd00593">
    <property type="entry name" value="RIBOc"/>
    <property type="match status" value="1"/>
</dbReference>
<protein>
    <recommendedName>
        <fullName evidence="3">ribonuclease III</fullName>
        <ecNumber evidence="3">3.1.26.3</ecNumber>
    </recommendedName>
</protein>
<evidence type="ECO:0000313" key="10">
    <source>
        <dbReference type="EMBL" id="QHT37050.1"/>
    </source>
</evidence>
<dbReference type="SMART" id="SM00535">
    <property type="entry name" value="RIBOc"/>
    <property type="match status" value="1"/>
</dbReference>
<dbReference type="GO" id="GO:0010468">
    <property type="term" value="P:regulation of gene expression"/>
    <property type="evidence" value="ECO:0007669"/>
    <property type="project" value="TreeGrafter"/>
</dbReference>
<dbReference type="InterPro" id="IPR014720">
    <property type="entry name" value="dsRBD_dom"/>
</dbReference>
<dbReference type="InterPro" id="IPR000999">
    <property type="entry name" value="RNase_III_dom"/>
</dbReference>
<evidence type="ECO:0000259" key="8">
    <source>
        <dbReference type="PROSITE" id="PS50137"/>
    </source>
</evidence>
<evidence type="ECO:0000259" key="9">
    <source>
        <dbReference type="PROSITE" id="PS50142"/>
    </source>
</evidence>
<evidence type="ECO:0000256" key="7">
    <source>
        <dbReference type="ARBA" id="ARBA00022884"/>
    </source>
</evidence>
<dbReference type="CDD" id="cd10845">
    <property type="entry name" value="DSRM_RNAse_III_family"/>
    <property type="match status" value="1"/>
</dbReference>
<keyword evidence="7" id="KW-0694">RNA-binding</keyword>
<keyword evidence="6" id="KW-0378">Hydrolase</keyword>
<keyword evidence="5" id="KW-0255">Endonuclease</keyword>
<evidence type="ECO:0000256" key="5">
    <source>
        <dbReference type="ARBA" id="ARBA00022759"/>
    </source>
</evidence>
<dbReference type="SUPFAM" id="SSF69065">
    <property type="entry name" value="RNase III domain-like"/>
    <property type="match status" value="1"/>
</dbReference>
<dbReference type="AlphaFoldDB" id="A0A6C0FAZ4"/>
<dbReference type="PROSITE" id="PS00517">
    <property type="entry name" value="RNASE_3_1"/>
    <property type="match status" value="1"/>
</dbReference>
<feature type="domain" description="DRBM" evidence="8">
    <location>
        <begin position="162"/>
        <end position="231"/>
    </location>
</feature>
<dbReference type="InterPro" id="IPR036389">
    <property type="entry name" value="RNase_III_sf"/>
</dbReference>
<comment type="catalytic activity">
    <reaction evidence="1">
        <text>Endonucleolytic cleavage to 5'-phosphomonoester.</text>
        <dbReference type="EC" id="3.1.26.3"/>
    </reaction>
</comment>
<keyword evidence="4" id="KW-0540">Nuclease</keyword>
<reference evidence="10" key="1">
    <citation type="journal article" date="2020" name="Nature">
        <title>Giant virus diversity and host interactions through global metagenomics.</title>
        <authorList>
            <person name="Schulz F."/>
            <person name="Roux S."/>
            <person name="Paez-Espino D."/>
            <person name="Jungbluth S."/>
            <person name="Walsh D.A."/>
            <person name="Denef V.J."/>
            <person name="McMahon K.D."/>
            <person name="Konstantinidis K.T."/>
            <person name="Eloe-Fadrosh E.A."/>
            <person name="Kyrpides N.C."/>
            <person name="Woyke T."/>
        </authorList>
    </citation>
    <scope>NUCLEOTIDE SEQUENCE</scope>
    <source>
        <strain evidence="10">GVMAG-S-ERX555967-131</strain>
    </source>
</reference>
<organism evidence="10">
    <name type="scientific">viral metagenome</name>
    <dbReference type="NCBI Taxonomy" id="1070528"/>
    <lineage>
        <taxon>unclassified sequences</taxon>
        <taxon>metagenomes</taxon>
        <taxon>organismal metagenomes</taxon>
    </lineage>
</organism>
<evidence type="ECO:0000256" key="2">
    <source>
        <dbReference type="ARBA" id="ARBA00010183"/>
    </source>
</evidence>
<dbReference type="SMART" id="SM00358">
    <property type="entry name" value="DSRM"/>
    <property type="match status" value="1"/>
</dbReference>
<dbReference type="PANTHER" id="PTHR11207:SF0">
    <property type="entry name" value="RIBONUCLEASE 3"/>
    <property type="match status" value="1"/>
</dbReference>
<dbReference type="PROSITE" id="PS50137">
    <property type="entry name" value="DS_RBD"/>
    <property type="match status" value="1"/>
</dbReference>
<evidence type="ECO:0000256" key="6">
    <source>
        <dbReference type="ARBA" id="ARBA00022801"/>
    </source>
</evidence>
<dbReference type="Gene3D" id="3.30.160.20">
    <property type="match status" value="1"/>
</dbReference>
<dbReference type="HAMAP" id="MF_00104">
    <property type="entry name" value="RNase_III"/>
    <property type="match status" value="1"/>
</dbReference>
<name>A0A6C0FAZ4_9ZZZZ</name>
<evidence type="ECO:0000256" key="3">
    <source>
        <dbReference type="ARBA" id="ARBA00012177"/>
    </source>
</evidence>
<sequence>MNENIEFINETQIKTLIGFKPKNVQLYQNAFVHKSLNKSLDMKSNETLEFVGDSVISVIVAEYLYVKYPDENEGFLTRVRTKIVSNKGLSKLGNILELNKFILMNEKAMRQKWNENPRILEDAFEALMGAIFLDKGFDTAKKFLTRLIEKHIDFEDIVEDTNYKDMLMKYLQSNGLSLPIYKITHEAGPDHSKRFTIQIVINNKKISEGSGITKKEAEQQSAYRALKSLFIL</sequence>
<dbReference type="InterPro" id="IPR011907">
    <property type="entry name" value="RNase_III"/>
</dbReference>
<dbReference type="EC" id="3.1.26.3" evidence="3"/>
<accession>A0A6C0FAZ4</accession>
<dbReference type="Pfam" id="PF14622">
    <property type="entry name" value="Ribonucleas_3_3"/>
    <property type="match status" value="1"/>
</dbReference>
<dbReference type="FunFam" id="1.10.1520.10:FF:000001">
    <property type="entry name" value="Ribonuclease 3"/>
    <property type="match status" value="1"/>
</dbReference>
<dbReference type="Pfam" id="PF00035">
    <property type="entry name" value="dsrm"/>
    <property type="match status" value="1"/>
</dbReference>
<dbReference type="Gene3D" id="1.10.1520.10">
    <property type="entry name" value="Ribonuclease III domain"/>
    <property type="match status" value="1"/>
</dbReference>